<feature type="transmembrane region" description="Helical" evidence="1">
    <location>
        <begin position="14"/>
        <end position="31"/>
    </location>
</feature>
<dbReference type="EMBL" id="JAIWYP010000054">
    <property type="protein sequence ID" value="KAH3690783.1"/>
    <property type="molecule type" value="Genomic_DNA"/>
</dbReference>
<gene>
    <name evidence="2" type="ORF">DPMN_191984</name>
</gene>
<evidence type="ECO:0000256" key="1">
    <source>
        <dbReference type="SAM" id="Phobius"/>
    </source>
</evidence>
<keyword evidence="1" id="KW-1133">Transmembrane helix</keyword>
<keyword evidence="1" id="KW-0472">Membrane</keyword>
<sequence>MATVTGTYLHVSDIVVIIVYFLLVLFVGLWVSDVIVRPSILWACDVIVRPSILWASDVIATPPMLLSESADYFLHKSVLQIIPTIKGNE</sequence>
<evidence type="ECO:0000313" key="3">
    <source>
        <dbReference type="Proteomes" id="UP000828390"/>
    </source>
</evidence>
<evidence type="ECO:0000313" key="2">
    <source>
        <dbReference type="EMBL" id="KAH3690783.1"/>
    </source>
</evidence>
<reference evidence="2" key="2">
    <citation type="submission" date="2020-11" db="EMBL/GenBank/DDBJ databases">
        <authorList>
            <person name="McCartney M.A."/>
            <person name="Auch B."/>
            <person name="Kono T."/>
            <person name="Mallez S."/>
            <person name="Becker A."/>
            <person name="Gohl D.M."/>
            <person name="Silverstein K.A.T."/>
            <person name="Koren S."/>
            <person name="Bechman K.B."/>
            <person name="Herman A."/>
            <person name="Abrahante J.E."/>
            <person name="Garbe J."/>
        </authorList>
    </citation>
    <scope>NUCLEOTIDE SEQUENCE</scope>
    <source>
        <strain evidence="2">Duluth1</strain>
        <tissue evidence="2">Whole animal</tissue>
    </source>
</reference>
<reference evidence="2" key="1">
    <citation type="journal article" date="2019" name="bioRxiv">
        <title>The Genome of the Zebra Mussel, Dreissena polymorpha: A Resource for Invasive Species Research.</title>
        <authorList>
            <person name="McCartney M.A."/>
            <person name="Auch B."/>
            <person name="Kono T."/>
            <person name="Mallez S."/>
            <person name="Zhang Y."/>
            <person name="Obille A."/>
            <person name="Becker A."/>
            <person name="Abrahante J.E."/>
            <person name="Garbe J."/>
            <person name="Badalamenti J.P."/>
            <person name="Herman A."/>
            <person name="Mangelson H."/>
            <person name="Liachko I."/>
            <person name="Sullivan S."/>
            <person name="Sone E.D."/>
            <person name="Koren S."/>
            <person name="Silverstein K.A.T."/>
            <person name="Beckman K.B."/>
            <person name="Gohl D.M."/>
        </authorList>
    </citation>
    <scope>NUCLEOTIDE SEQUENCE</scope>
    <source>
        <strain evidence="2">Duluth1</strain>
        <tissue evidence="2">Whole animal</tissue>
    </source>
</reference>
<dbReference type="Proteomes" id="UP000828390">
    <property type="component" value="Unassembled WGS sequence"/>
</dbReference>
<keyword evidence="1" id="KW-0812">Transmembrane</keyword>
<organism evidence="2 3">
    <name type="scientific">Dreissena polymorpha</name>
    <name type="common">Zebra mussel</name>
    <name type="synonym">Mytilus polymorpha</name>
    <dbReference type="NCBI Taxonomy" id="45954"/>
    <lineage>
        <taxon>Eukaryota</taxon>
        <taxon>Metazoa</taxon>
        <taxon>Spiralia</taxon>
        <taxon>Lophotrochozoa</taxon>
        <taxon>Mollusca</taxon>
        <taxon>Bivalvia</taxon>
        <taxon>Autobranchia</taxon>
        <taxon>Heteroconchia</taxon>
        <taxon>Euheterodonta</taxon>
        <taxon>Imparidentia</taxon>
        <taxon>Neoheterodontei</taxon>
        <taxon>Myida</taxon>
        <taxon>Dreissenoidea</taxon>
        <taxon>Dreissenidae</taxon>
        <taxon>Dreissena</taxon>
    </lineage>
</organism>
<protein>
    <submittedName>
        <fullName evidence="2">Uncharacterized protein</fullName>
    </submittedName>
</protein>
<accession>A0A9D3Y2K4</accession>
<dbReference type="AlphaFoldDB" id="A0A9D3Y2K4"/>
<name>A0A9D3Y2K4_DREPO</name>
<proteinExistence type="predicted"/>
<keyword evidence="3" id="KW-1185">Reference proteome</keyword>
<comment type="caution">
    <text evidence="2">The sequence shown here is derived from an EMBL/GenBank/DDBJ whole genome shotgun (WGS) entry which is preliminary data.</text>
</comment>